<keyword evidence="3" id="KW-0645">Protease</keyword>
<dbReference type="InterPro" id="IPR050344">
    <property type="entry name" value="Peptidase_M1_aminopeptidases"/>
</dbReference>
<feature type="domain" description="Peptidase M1 membrane alanine aminopeptidase" evidence="2">
    <location>
        <begin position="368"/>
        <end position="549"/>
    </location>
</feature>
<accession>A0ABV8QRB2</accession>
<evidence type="ECO:0000313" key="4">
    <source>
        <dbReference type="Proteomes" id="UP001595907"/>
    </source>
</evidence>
<dbReference type="CDD" id="cd09604">
    <property type="entry name" value="M1_APN_like"/>
    <property type="match status" value="1"/>
</dbReference>
<evidence type="ECO:0000313" key="3">
    <source>
        <dbReference type="EMBL" id="MFC4261574.1"/>
    </source>
</evidence>
<gene>
    <name evidence="3" type="ORF">ACFOWM_01670</name>
</gene>
<dbReference type="RefSeq" id="WP_379706170.1">
    <property type="nucleotide sequence ID" value="NZ_JBHSCZ010000001.1"/>
</dbReference>
<protein>
    <submittedName>
        <fullName evidence="3">M1 family metallopeptidase</fullName>
        <ecNumber evidence="3">3.4.11.-</ecNumber>
    </submittedName>
</protein>
<keyword evidence="3" id="KW-0378">Hydrolase</keyword>
<dbReference type="Gene3D" id="1.10.390.10">
    <property type="entry name" value="Neutral Protease Domain 2"/>
    <property type="match status" value="1"/>
</dbReference>
<dbReference type="InterPro" id="IPR014782">
    <property type="entry name" value="Peptidase_M1_dom"/>
</dbReference>
<dbReference type="EC" id="3.4.11.-" evidence="3"/>
<dbReference type="Pfam" id="PF01433">
    <property type="entry name" value="Peptidase_M1"/>
    <property type="match status" value="1"/>
</dbReference>
<feature type="signal peptide" evidence="1">
    <location>
        <begin position="1"/>
        <end position="20"/>
    </location>
</feature>
<dbReference type="PANTHER" id="PTHR11533">
    <property type="entry name" value="PROTEASE M1 ZINC METALLOPROTEASE"/>
    <property type="match status" value="1"/>
</dbReference>
<proteinExistence type="predicted"/>
<dbReference type="SUPFAM" id="SSF55486">
    <property type="entry name" value="Metalloproteases ('zincins'), catalytic domain"/>
    <property type="match status" value="1"/>
</dbReference>
<dbReference type="PANTHER" id="PTHR11533:SF174">
    <property type="entry name" value="PUROMYCIN-SENSITIVE AMINOPEPTIDASE-RELATED"/>
    <property type="match status" value="1"/>
</dbReference>
<evidence type="ECO:0000259" key="2">
    <source>
        <dbReference type="Pfam" id="PF01433"/>
    </source>
</evidence>
<organism evidence="3 4">
    <name type="scientific">Ferruginibacter yonginensis</name>
    <dbReference type="NCBI Taxonomy" id="1310416"/>
    <lineage>
        <taxon>Bacteria</taxon>
        <taxon>Pseudomonadati</taxon>
        <taxon>Bacteroidota</taxon>
        <taxon>Chitinophagia</taxon>
        <taxon>Chitinophagales</taxon>
        <taxon>Chitinophagaceae</taxon>
        <taxon>Ferruginibacter</taxon>
    </lineage>
</organism>
<keyword evidence="3" id="KW-0031">Aminopeptidase</keyword>
<sequence length="646" mass="72322">MQKTIAFMLAFMSLTFVASAQKTSNYDPHQLFSPLFYGDGSATRAADGSPNSNYWQNRADYQINASLNDETNVITGSVTITYKNNSPNNLPYLWLYLDQNLFSKDSRGQARMPVDARSRYGSSNSNFDGGVKIGSVKLVNDNAAADYIVTDTRMQIRLPKALKANGDIIKIKIDYSFELPKEGADRCGILNTDNGKIFAVAQWYPRMCVYDDVEGWNTLPYLGPSEFYLEYGDFEYNITAPASHIVVGSGELLNPAEVLTATQLKRYNEAKLSDKTVIIRGADEVTNPSSRPKTTGTLTWKFKIQNSRDIAWSSSKAFIWDAAKINLPDGKKALAQSVYPVESNGVKAWSRATEYTKGSVENYSKRWFQYPYPAATNVATNIGGMEYPGIVFCGSNAVQGDLFGVTDHEFGHTWFPMIVGSNERKYGWMDEGFNTFINTLALKDFNKGEYDGTEPAPSALMGYLFGPQSESILNTPDAMKEANIGAALYYKPGYGLTLLRNNILGPDRFDYAFKEYIKKWAYKHPTPWDFFRSMDNASGENLSWFWKGWFIENYKLDQSIKDVTFSETKGAIVTLENLEKMAMPVLLSYETVSGVKGTMNLPVEIWNNTSTFKVKLPVKEAVKAVTIDAEKLFPDVNAGNNKWTAN</sequence>
<name>A0ABV8QRB2_9BACT</name>
<evidence type="ECO:0000256" key="1">
    <source>
        <dbReference type="SAM" id="SignalP"/>
    </source>
</evidence>
<keyword evidence="4" id="KW-1185">Reference proteome</keyword>
<dbReference type="Proteomes" id="UP001595907">
    <property type="component" value="Unassembled WGS sequence"/>
</dbReference>
<feature type="chain" id="PRO_5046241676" evidence="1">
    <location>
        <begin position="21"/>
        <end position="646"/>
    </location>
</feature>
<comment type="caution">
    <text evidence="3">The sequence shown here is derived from an EMBL/GenBank/DDBJ whole genome shotgun (WGS) entry which is preliminary data.</text>
</comment>
<dbReference type="GO" id="GO:0004177">
    <property type="term" value="F:aminopeptidase activity"/>
    <property type="evidence" value="ECO:0007669"/>
    <property type="project" value="UniProtKB-KW"/>
</dbReference>
<keyword evidence="1" id="KW-0732">Signal</keyword>
<dbReference type="EMBL" id="JBHSCZ010000001">
    <property type="protein sequence ID" value="MFC4261574.1"/>
    <property type="molecule type" value="Genomic_DNA"/>
</dbReference>
<dbReference type="InterPro" id="IPR027268">
    <property type="entry name" value="Peptidase_M4/M1_CTD_sf"/>
</dbReference>
<reference evidence="4" key="1">
    <citation type="journal article" date="2019" name="Int. J. Syst. Evol. Microbiol.">
        <title>The Global Catalogue of Microorganisms (GCM) 10K type strain sequencing project: providing services to taxonomists for standard genome sequencing and annotation.</title>
        <authorList>
            <consortium name="The Broad Institute Genomics Platform"/>
            <consortium name="The Broad Institute Genome Sequencing Center for Infectious Disease"/>
            <person name="Wu L."/>
            <person name="Ma J."/>
        </authorList>
    </citation>
    <scope>NUCLEOTIDE SEQUENCE [LARGE SCALE GENOMIC DNA]</scope>
    <source>
        <strain evidence="4">CECT 8289</strain>
    </source>
</reference>